<accession>A0A2P6MVU1</accession>
<keyword evidence="11 20" id="KW-0747">Spliceosome</keyword>
<dbReference type="GO" id="GO:0006281">
    <property type="term" value="P:DNA repair"/>
    <property type="evidence" value="ECO:0007669"/>
    <property type="project" value="UniProtKB-KW"/>
</dbReference>
<dbReference type="PROSITE" id="PS51698">
    <property type="entry name" value="U_BOX"/>
    <property type="match status" value="1"/>
</dbReference>
<gene>
    <name evidence="23" type="ORF">PROFUN_08808</name>
</gene>
<feature type="repeat" description="WD" evidence="19">
    <location>
        <begin position="423"/>
        <end position="464"/>
    </location>
</feature>
<dbReference type="GO" id="GO:0000398">
    <property type="term" value="P:mRNA splicing, via spliceosome"/>
    <property type="evidence" value="ECO:0007669"/>
    <property type="project" value="InterPro"/>
</dbReference>
<evidence type="ECO:0000256" key="3">
    <source>
        <dbReference type="ARBA" id="ARBA00004906"/>
    </source>
</evidence>
<dbReference type="OrthoDB" id="687049at2759"/>
<dbReference type="SMART" id="SM00320">
    <property type="entry name" value="WD40"/>
    <property type="match status" value="7"/>
</dbReference>
<comment type="similarity">
    <text evidence="4">Belongs to the small GTPase superfamily. Rab family.</text>
</comment>
<evidence type="ECO:0000256" key="14">
    <source>
        <dbReference type="ARBA" id="ARBA00022786"/>
    </source>
</evidence>
<dbReference type="Proteomes" id="UP000241769">
    <property type="component" value="Unassembled WGS sequence"/>
</dbReference>
<dbReference type="SMART" id="SM00176">
    <property type="entry name" value="RAN"/>
    <property type="match status" value="1"/>
</dbReference>
<evidence type="ECO:0000256" key="21">
    <source>
        <dbReference type="SAM" id="MobiDB-lite"/>
    </source>
</evidence>
<evidence type="ECO:0000256" key="5">
    <source>
        <dbReference type="ARBA" id="ARBA00006388"/>
    </source>
</evidence>
<dbReference type="PANTHER" id="PTHR43995:SF1">
    <property type="entry name" value="PRE-MRNA-PROCESSING FACTOR 19"/>
    <property type="match status" value="1"/>
</dbReference>
<dbReference type="PROSITE" id="PS00678">
    <property type="entry name" value="WD_REPEATS_1"/>
    <property type="match status" value="1"/>
</dbReference>
<dbReference type="Gene3D" id="3.30.40.10">
    <property type="entry name" value="Zinc/RING finger domain, C3HC4 (zinc finger)"/>
    <property type="match status" value="1"/>
</dbReference>
<dbReference type="GO" id="GO:0070534">
    <property type="term" value="P:protein K63-linked ubiquitination"/>
    <property type="evidence" value="ECO:0007669"/>
    <property type="project" value="UniProtKB-UniRule"/>
</dbReference>
<dbReference type="InterPro" id="IPR001680">
    <property type="entry name" value="WD40_rpt"/>
</dbReference>
<feature type="repeat" description="WD" evidence="19">
    <location>
        <begin position="546"/>
        <end position="587"/>
    </location>
</feature>
<comment type="pathway">
    <text evidence="3 20">Protein modification; protein ubiquitination.</text>
</comment>
<dbReference type="Pfam" id="PF04564">
    <property type="entry name" value="U-box"/>
    <property type="match status" value="1"/>
</dbReference>
<evidence type="ECO:0000256" key="11">
    <source>
        <dbReference type="ARBA" id="ARBA00022728"/>
    </source>
</evidence>
<evidence type="ECO:0000256" key="17">
    <source>
        <dbReference type="ARBA" id="ARBA00023204"/>
    </source>
</evidence>
<dbReference type="SUPFAM" id="SSF50978">
    <property type="entry name" value="WD40 repeat-like"/>
    <property type="match status" value="1"/>
</dbReference>
<dbReference type="GO" id="GO:0061630">
    <property type="term" value="F:ubiquitin protein ligase activity"/>
    <property type="evidence" value="ECO:0007669"/>
    <property type="project" value="UniProtKB-UniRule"/>
</dbReference>
<dbReference type="SMART" id="SM00504">
    <property type="entry name" value="Ubox"/>
    <property type="match status" value="1"/>
</dbReference>
<dbReference type="PRINTS" id="PR00449">
    <property type="entry name" value="RASTRNSFRMNG"/>
</dbReference>
<dbReference type="InterPro" id="IPR005225">
    <property type="entry name" value="Small_GTP-bd"/>
</dbReference>
<dbReference type="AlphaFoldDB" id="A0A2P6MVU1"/>
<keyword evidence="24" id="KW-1185">Reference proteome</keyword>
<evidence type="ECO:0000256" key="4">
    <source>
        <dbReference type="ARBA" id="ARBA00006270"/>
    </source>
</evidence>
<dbReference type="SUPFAM" id="SSF57850">
    <property type="entry name" value="RING/U-box"/>
    <property type="match status" value="1"/>
</dbReference>
<dbReference type="InterPro" id="IPR013915">
    <property type="entry name" value="Prp19_cc"/>
</dbReference>
<evidence type="ECO:0000313" key="23">
    <source>
        <dbReference type="EMBL" id="PRP75814.1"/>
    </source>
</evidence>
<dbReference type="PRINTS" id="PR00320">
    <property type="entry name" value="GPROTEINBRPT"/>
</dbReference>
<keyword evidence="13 20" id="KW-0227">DNA damage</keyword>
<evidence type="ECO:0000256" key="15">
    <source>
        <dbReference type="ARBA" id="ARBA00023134"/>
    </source>
</evidence>
<feature type="repeat" description="WD" evidence="19">
    <location>
        <begin position="464"/>
        <end position="505"/>
    </location>
</feature>
<dbReference type="Gene3D" id="3.40.50.300">
    <property type="entry name" value="P-loop containing nucleotide triphosphate hydrolases"/>
    <property type="match status" value="1"/>
</dbReference>
<evidence type="ECO:0000256" key="16">
    <source>
        <dbReference type="ARBA" id="ARBA00023187"/>
    </source>
</evidence>
<dbReference type="GO" id="GO:0003924">
    <property type="term" value="F:GTPase activity"/>
    <property type="evidence" value="ECO:0007669"/>
    <property type="project" value="InterPro"/>
</dbReference>
<keyword evidence="10 20" id="KW-0808">Transferase</keyword>
<dbReference type="InterPro" id="IPR001806">
    <property type="entry name" value="Small_GTPase"/>
</dbReference>
<dbReference type="GO" id="GO:0005654">
    <property type="term" value="C:nucleoplasm"/>
    <property type="evidence" value="ECO:0007669"/>
    <property type="project" value="UniProtKB-SubCell"/>
</dbReference>
<feature type="repeat" description="WD" evidence="19">
    <location>
        <begin position="505"/>
        <end position="545"/>
    </location>
</feature>
<keyword evidence="15" id="KW-0547">Nucleotide-binding</keyword>
<dbReference type="EC" id="2.3.2.27" evidence="6 20"/>
<evidence type="ECO:0000256" key="19">
    <source>
        <dbReference type="PROSITE-ProRule" id="PRU00221"/>
    </source>
</evidence>
<dbReference type="PROSITE" id="PS50082">
    <property type="entry name" value="WD_REPEATS_2"/>
    <property type="match status" value="5"/>
</dbReference>
<dbReference type="InterPro" id="IPR019775">
    <property type="entry name" value="WD40_repeat_CS"/>
</dbReference>
<dbReference type="NCBIfam" id="TIGR00231">
    <property type="entry name" value="small_GTP"/>
    <property type="match status" value="1"/>
</dbReference>
<dbReference type="CDD" id="cd16656">
    <property type="entry name" value="RING-Ubox_PRP19"/>
    <property type="match status" value="1"/>
</dbReference>
<dbReference type="InterPro" id="IPR015943">
    <property type="entry name" value="WD40/YVTN_repeat-like_dom_sf"/>
</dbReference>
<evidence type="ECO:0000256" key="1">
    <source>
        <dbReference type="ARBA" id="ARBA00000900"/>
    </source>
</evidence>
<keyword evidence="9 20" id="KW-0507">mRNA processing</keyword>
<dbReference type="SMART" id="SM00173">
    <property type="entry name" value="RAS"/>
    <property type="match status" value="1"/>
</dbReference>
<feature type="repeat" description="WD" evidence="19">
    <location>
        <begin position="630"/>
        <end position="663"/>
    </location>
</feature>
<dbReference type="FunFam" id="3.30.40.10:FF:000027">
    <property type="entry name" value="Pre-mRNA-processing factor 19, putative"/>
    <property type="match status" value="1"/>
</dbReference>
<evidence type="ECO:0000256" key="6">
    <source>
        <dbReference type="ARBA" id="ARBA00012483"/>
    </source>
</evidence>
<dbReference type="GO" id="GO:0071006">
    <property type="term" value="C:U2-type catalytic step 1 spliceosome"/>
    <property type="evidence" value="ECO:0007669"/>
    <property type="project" value="TreeGrafter"/>
</dbReference>
<dbReference type="SUPFAM" id="SSF52540">
    <property type="entry name" value="P-loop containing nucleoside triphosphate hydrolases"/>
    <property type="match status" value="1"/>
</dbReference>
<dbReference type="InterPro" id="IPR036322">
    <property type="entry name" value="WD40_repeat_dom_sf"/>
</dbReference>
<evidence type="ECO:0000256" key="2">
    <source>
        <dbReference type="ARBA" id="ARBA00004642"/>
    </source>
</evidence>
<comment type="function">
    <text evidence="20">Ubiquitin-protein ligase which is mainly involved pre-mRNA splicing and DNA repair. Required for pre-mRNA splicing as component of the spliceosome.</text>
</comment>
<dbReference type="FunCoup" id="A0A2P6MVU1">
    <property type="interactions" value="1054"/>
</dbReference>
<dbReference type="FunFam" id="3.40.50.300:FF:001447">
    <property type="entry name" value="Ras-related protein Rab-1B"/>
    <property type="match status" value="1"/>
</dbReference>
<feature type="region of interest" description="Disordered" evidence="21">
    <location>
        <begin position="310"/>
        <end position="338"/>
    </location>
</feature>
<dbReference type="GO" id="GO:0000974">
    <property type="term" value="C:Prp19 complex"/>
    <property type="evidence" value="ECO:0007669"/>
    <property type="project" value="UniProtKB-UniRule"/>
</dbReference>
<comment type="subunit">
    <text evidence="20">Homotetramer.</text>
</comment>
<dbReference type="InterPro" id="IPR003613">
    <property type="entry name" value="Ubox_domain"/>
</dbReference>
<evidence type="ECO:0000256" key="8">
    <source>
        <dbReference type="ARBA" id="ARBA00022574"/>
    </source>
</evidence>
<dbReference type="Pfam" id="PF24814">
    <property type="entry name" value="WD40_Prp19"/>
    <property type="match status" value="1"/>
</dbReference>
<dbReference type="EMBL" id="MDYQ01000362">
    <property type="protein sequence ID" value="PRP75814.1"/>
    <property type="molecule type" value="Genomic_DNA"/>
</dbReference>
<dbReference type="PROSITE" id="PS51419">
    <property type="entry name" value="RAB"/>
    <property type="match status" value="1"/>
</dbReference>
<proteinExistence type="inferred from homology"/>
<keyword evidence="15" id="KW-0342">GTP-binding</keyword>
<evidence type="ECO:0000256" key="12">
    <source>
        <dbReference type="ARBA" id="ARBA00022737"/>
    </source>
</evidence>
<organism evidence="23 24">
    <name type="scientific">Planoprotostelium fungivorum</name>
    <dbReference type="NCBI Taxonomy" id="1890364"/>
    <lineage>
        <taxon>Eukaryota</taxon>
        <taxon>Amoebozoa</taxon>
        <taxon>Evosea</taxon>
        <taxon>Variosea</taxon>
        <taxon>Cavosteliida</taxon>
        <taxon>Cavosteliaceae</taxon>
        <taxon>Planoprotostelium</taxon>
    </lineage>
</organism>
<feature type="compositionally biased region" description="Basic and acidic residues" evidence="21">
    <location>
        <begin position="327"/>
        <end position="338"/>
    </location>
</feature>
<dbReference type="GO" id="GO:0005737">
    <property type="term" value="C:cytoplasm"/>
    <property type="evidence" value="ECO:0007669"/>
    <property type="project" value="TreeGrafter"/>
</dbReference>
<evidence type="ECO:0000259" key="22">
    <source>
        <dbReference type="PROSITE" id="PS51698"/>
    </source>
</evidence>
<dbReference type="PROSITE" id="PS50294">
    <property type="entry name" value="WD_REPEATS_REGION"/>
    <property type="match status" value="3"/>
</dbReference>
<keyword evidence="18 20" id="KW-0539">Nucleus</keyword>
<dbReference type="InterPro" id="IPR020472">
    <property type="entry name" value="WD40_PAC1"/>
</dbReference>
<dbReference type="CDD" id="cd00200">
    <property type="entry name" value="WD40"/>
    <property type="match status" value="1"/>
</dbReference>
<keyword evidence="16 20" id="KW-0508">mRNA splicing</keyword>
<dbReference type="SMART" id="SM00175">
    <property type="entry name" value="RAB"/>
    <property type="match status" value="1"/>
</dbReference>
<evidence type="ECO:0000256" key="9">
    <source>
        <dbReference type="ARBA" id="ARBA00022664"/>
    </source>
</evidence>
<dbReference type="InterPro" id="IPR038959">
    <property type="entry name" value="Prp19"/>
</dbReference>
<dbReference type="GO" id="GO:0005525">
    <property type="term" value="F:GTP binding"/>
    <property type="evidence" value="ECO:0007669"/>
    <property type="project" value="UniProtKB-KW"/>
</dbReference>
<dbReference type="InterPro" id="IPR055340">
    <property type="entry name" value="RING-Ubox_PRP19"/>
</dbReference>
<dbReference type="Gene3D" id="2.130.10.10">
    <property type="entry name" value="YVTN repeat-like/Quinoprotein amine dehydrogenase"/>
    <property type="match status" value="1"/>
</dbReference>
<feature type="region of interest" description="Disordered" evidence="21">
    <location>
        <begin position="379"/>
        <end position="398"/>
    </location>
</feature>
<dbReference type="PROSITE" id="PS51421">
    <property type="entry name" value="RAS"/>
    <property type="match status" value="1"/>
</dbReference>
<protein>
    <recommendedName>
        <fullName evidence="7 20">Pre-mRNA-processing factor 19</fullName>
        <ecNumber evidence="6 20">2.3.2.27</ecNumber>
    </recommendedName>
</protein>
<feature type="compositionally biased region" description="Polar residues" evidence="21">
    <location>
        <begin position="312"/>
        <end position="322"/>
    </location>
</feature>
<evidence type="ECO:0000256" key="7">
    <source>
        <dbReference type="ARBA" id="ARBA00015618"/>
    </source>
</evidence>
<evidence type="ECO:0000256" key="10">
    <source>
        <dbReference type="ARBA" id="ARBA00022679"/>
    </source>
</evidence>
<name>A0A2P6MVU1_9EUKA</name>
<keyword evidence="14 20" id="KW-0833">Ubl conjugation pathway</keyword>
<dbReference type="SMART" id="SM00174">
    <property type="entry name" value="RHO"/>
    <property type="match status" value="1"/>
</dbReference>
<keyword evidence="12" id="KW-0677">Repeat</keyword>
<evidence type="ECO:0000256" key="13">
    <source>
        <dbReference type="ARBA" id="ARBA00022763"/>
    </source>
</evidence>
<evidence type="ECO:0000256" key="18">
    <source>
        <dbReference type="ARBA" id="ARBA00023242"/>
    </source>
</evidence>
<comment type="caution">
    <text evidence="23">The sequence shown here is derived from an EMBL/GenBank/DDBJ whole genome shotgun (WGS) entry which is preliminary data.</text>
</comment>
<dbReference type="PANTHER" id="PTHR43995">
    <property type="entry name" value="PRE-MRNA-PROCESSING FACTOR 19"/>
    <property type="match status" value="1"/>
</dbReference>
<dbReference type="STRING" id="1890364.A0A2P6MVU1"/>
<reference evidence="23 24" key="1">
    <citation type="journal article" date="2018" name="Genome Biol. Evol.">
        <title>Multiple Roots of Fruiting Body Formation in Amoebozoa.</title>
        <authorList>
            <person name="Hillmann F."/>
            <person name="Forbes G."/>
            <person name="Novohradska S."/>
            <person name="Ferling I."/>
            <person name="Riege K."/>
            <person name="Groth M."/>
            <person name="Westermann M."/>
            <person name="Marz M."/>
            <person name="Spaller T."/>
            <person name="Winckler T."/>
            <person name="Schaap P."/>
            <person name="Glockner G."/>
        </authorList>
    </citation>
    <scope>NUCLEOTIDE SEQUENCE [LARGE SCALE GENOMIC DNA]</scope>
    <source>
        <strain evidence="23 24">Jena</strain>
    </source>
</reference>
<comment type="catalytic activity">
    <reaction evidence="1 20">
        <text>S-ubiquitinyl-[E2 ubiquitin-conjugating enzyme]-L-cysteine + [acceptor protein]-L-lysine = [E2 ubiquitin-conjugating enzyme]-L-cysteine + N(6)-ubiquitinyl-[acceptor protein]-L-lysine.</text>
        <dbReference type="EC" id="2.3.2.27"/>
    </reaction>
</comment>
<dbReference type="InterPro" id="IPR013083">
    <property type="entry name" value="Znf_RING/FYVE/PHD"/>
</dbReference>
<dbReference type="UniPathway" id="UPA00143"/>
<sequence length="663" mass="72473">MSGRSLTSSSPPAVDPSLVSISVAVVGEGGVGKSALTVNFIKGLFVEEYDPSESGSNVVMISLSMQSDISPDTAGQEEYKALRETYMRSAQGFVLVYSVTSRPSFDEIISFRDQIKMCKDHDQVPLVLVGNKIDLESSRAVSTIEGANLGKSFNCPFVEASAKLGVNVEECFMQVVRQIKMQCAISGETPQEPVISTKSGHVYEKRLILKALESNKGIDPVTQQALSPEDLLDVKSNPLTKPRPASAASVPGVLMLLQNEYDSLMLESYTLKKQLDSTRQELAHALYQHDAACRVIARLIKERDDARESLANYKSRSTNSNEDGMEVETKEGELPSDVKAKIDRKSAELSEGRRKRAVPSTLSSVEDLKQFKVQLSEHTHSPSQPGITAVDVHPSSSNSVLSGGLDGNVVLFDSSNKKIIKTFKGHGKKVTAVKFHPTEDIFLSSSADKTVRVWAKEEEKPIYTASHDNQVSGLTLQPTGDYFLSGSLDGQWNFHDIKRGASILSHASGDAIHSIQFHPDGFLFGSGEEKGIKVWDIRTSSNLVQFNDHSGHVTSLSFSENGYYLASAGSDNTVRLWDLRKQKSFQSLELPANFNPTTVTFDHSGQYLLVAGSNIRLFTSGKTFNEVASFEKHTAAVTGVAWGQDANSFVSVSMDKSLNVWRK</sequence>
<dbReference type="InterPro" id="IPR027417">
    <property type="entry name" value="P-loop_NTPase"/>
</dbReference>
<keyword evidence="17 20" id="KW-0234">DNA repair</keyword>
<dbReference type="Pfam" id="PF08606">
    <property type="entry name" value="Prp19"/>
    <property type="match status" value="1"/>
</dbReference>
<comment type="subcellular location">
    <subcellularLocation>
        <location evidence="2">Nucleus</location>
        <location evidence="2">Nucleoplasm</location>
    </subcellularLocation>
</comment>
<comment type="similarity">
    <text evidence="5 20">Belongs to the WD repeat PRP19 family.</text>
</comment>
<dbReference type="Pfam" id="PF00071">
    <property type="entry name" value="Ras"/>
    <property type="match status" value="1"/>
</dbReference>
<evidence type="ECO:0000313" key="24">
    <source>
        <dbReference type="Proteomes" id="UP000241769"/>
    </source>
</evidence>
<feature type="domain" description="U-box" evidence="22">
    <location>
        <begin position="176"/>
        <end position="251"/>
    </location>
</feature>
<keyword evidence="8 19" id="KW-0853">WD repeat</keyword>
<dbReference type="InParanoid" id="A0A2P6MVU1"/>
<evidence type="ECO:0000256" key="20">
    <source>
        <dbReference type="RuleBase" id="RU367101"/>
    </source>
</evidence>